<dbReference type="FunFam" id="3.40.50.1100:FF:000003">
    <property type="entry name" value="Cystathionine beta-synthase"/>
    <property type="match status" value="1"/>
</dbReference>
<sequence length="181" mass="18946">MVRLNRVVPENGSELYGKLEACNPAGSIKDRIGASMIRAAEADGRLSKGMTIVEPTSGNTGISLAMAAAALGYCLVLTMPDSMSLERRQVMASYGAHIVLTPGELDMPGAIRKADELKAADPERVFIPQQFANPANPEAHRQSTAREILEAVEGKLDAFIAGVGTGGTITGVGSVLKQALP</sequence>
<dbReference type="Gene3D" id="3.40.50.1100">
    <property type="match status" value="2"/>
</dbReference>
<dbReference type="GO" id="GO:0006535">
    <property type="term" value="P:cysteine biosynthetic process from serine"/>
    <property type="evidence" value="ECO:0007669"/>
    <property type="project" value="InterPro"/>
</dbReference>
<feature type="domain" description="Tryptophan synthase beta chain-like PALP" evidence="4">
    <location>
        <begin position="1"/>
        <end position="179"/>
    </location>
</feature>
<evidence type="ECO:0000313" key="5">
    <source>
        <dbReference type="EMBL" id="SVE64525.1"/>
    </source>
</evidence>
<comment type="similarity">
    <text evidence="2">Belongs to the cysteine synthase/cystathionine beta-synthase family.</text>
</comment>
<dbReference type="SUPFAM" id="SSF53686">
    <property type="entry name" value="Tryptophan synthase beta subunit-like PLP-dependent enzymes"/>
    <property type="match status" value="1"/>
</dbReference>
<dbReference type="Pfam" id="PF00291">
    <property type="entry name" value="PALP"/>
    <property type="match status" value="1"/>
</dbReference>
<organism evidence="5">
    <name type="scientific">marine metagenome</name>
    <dbReference type="NCBI Taxonomy" id="408172"/>
    <lineage>
        <taxon>unclassified sequences</taxon>
        <taxon>metagenomes</taxon>
        <taxon>ecological metagenomes</taxon>
    </lineage>
</organism>
<gene>
    <name evidence="5" type="ORF">METZ01_LOCUS517379</name>
</gene>
<evidence type="ECO:0000256" key="1">
    <source>
        <dbReference type="ARBA" id="ARBA00001933"/>
    </source>
</evidence>
<keyword evidence="3" id="KW-0663">Pyridoxal phosphate</keyword>
<evidence type="ECO:0000256" key="3">
    <source>
        <dbReference type="ARBA" id="ARBA00022898"/>
    </source>
</evidence>
<dbReference type="CDD" id="cd01561">
    <property type="entry name" value="CBS_like"/>
    <property type="match status" value="1"/>
</dbReference>
<protein>
    <recommendedName>
        <fullName evidence="4">Tryptophan synthase beta chain-like PALP domain-containing protein</fullName>
    </recommendedName>
</protein>
<proteinExistence type="inferred from homology"/>
<dbReference type="AlphaFoldDB" id="A0A383F811"/>
<dbReference type="EMBL" id="UINC01231818">
    <property type="protein sequence ID" value="SVE64525.1"/>
    <property type="molecule type" value="Genomic_DNA"/>
</dbReference>
<evidence type="ECO:0000259" key="4">
    <source>
        <dbReference type="Pfam" id="PF00291"/>
    </source>
</evidence>
<dbReference type="InterPro" id="IPR036052">
    <property type="entry name" value="TrpB-like_PALP_sf"/>
</dbReference>
<dbReference type="PANTHER" id="PTHR10314">
    <property type="entry name" value="CYSTATHIONINE BETA-SYNTHASE"/>
    <property type="match status" value="1"/>
</dbReference>
<comment type="cofactor">
    <cofactor evidence="1">
        <name>pyridoxal 5'-phosphate</name>
        <dbReference type="ChEBI" id="CHEBI:597326"/>
    </cofactor>
</comment>
<name>A0A383F811_9ZZZZ</name>
<dbReference type="InterPro" id="IPR001926">
    <property type="entry name" value="TrpB-like_PALP"/>
</dbReference>
<feature type="non-terminal residue" evidence="5">
    <location>
        <position position="181"/>
    </location>
</feature>
<reference evidence="5" key="1">
    <citation type="submission" date="2018-05" db="EMBL/GenBank/DDBJ databases">
        <authorList>
            <person name="Lanie J.A."/>
            <person name="Ng W.-L."/>
            <person name="Kazmierczak K.M."/>
            <person name="Andrzejewski T.M."/>
            <person name="Davidsen T.M."/>
            <person name="Wayne K.J."/>
            <person name="Tettelin H."/>
            <person name="Glass J.I."/>
            <person name="Rusch D."/>
            <person name="Podicherti R."/>
            <person name="Tsui H.-C.T."/>
            <person name="Winkler M.E."/>
        </authorList>
    </citation>
    <scope>NUCLEOTIDE SEQUENCE</scope>
</reference>
<accession>A0A383F811</accession>
<dbReference type="InterPro" id="IPR001216">
    <property type="entry name" value="P-phosphate_BS"/>
</dbReference>
<dbReference type="InterPro" id="IPR050214">
    <property type="entry name" value="Cys_Synth/Cystath_Beta-Synth"/>
</dbReference>
<evidence type="ECO:0000256" key="2">
    <source>
        <dbReference type="ARBA" id="ARBA00007103"/>
    </source>
</evidence>
<dbReference type="PROSITE" id="PS00901">
    <property type="entry name" value="CYS_SYNTHASE"/>
    <property type="match status" value="1"/>
</dbReference>